<reference evidence="2" key="1">
    <citation type="journal article" date="2021" name="Evol. Appl.">
        <title>The genome of the Pyrenean desman and the effects of bottlenecks and inbreeding on the genomic landscape of an endangered species.</title>
        <authorList>
            <person name="Escoda L."/>
            <person name="Castresana J."/>
        </authorList>
    </citation>
    <scope>NUCLEOTIDE SEQUENCE</scope>
    <source>
        <strain evidence="2">IBE-C5619</strain>
    </source>
</reference>
<protein>
    <submittedName>
        <fullName evidence="2">Histone-lysine N-methyltransferase PRDM16</fullName>
    </submittedName>
</protein>
<evidence type="ECO:0000313" key="3">
    <source>
        <dbReference type="Proteomes" id="UP000700334"/>
    </source>
</evidence>
<dbReference type="EMBL" id="JAGFMF010012255">
    <property type="protein sequence ID" value="KAG8505456.1"/>
    <property type="molecule type" value="Genomic_DNA"/>
</dbReference>
<comment type="caution">
    <text evidence="2">The sequence shown here is derived from an EMBL/GenBank/DDBJ whole genome shotgun (WGS) entry which is preliminary data.</text>
</comment>
<evidence type="ECO:0000313" key="2">
    <source>
        <dbReference type="EMBL" id="KAG8505456.1"/>
    </source>
</evidence>
<proteinExistence type="predicted"/>
<gene>
    <name evidence="2" type="ORF">J0S82_016200</name>
</gene>
<feature type="compositionally biased region" description="Basic residues" evidence="1">
    <location>
        <begin position="57"/>
        <end position="68"/>
    </location>
</feature>
<dbReference type="OrthoDB" id="6414306at2759"/>
<dbReference type="Proteomes" id="UP000700334">
    <property type="component" value="Unassembled WGS sequence"/>
</dbReference>
<feature type="region of interest" description="Disordered" evidence="1">
    <location>
        <begin position="160"/>
        <end position="186"/>
    </location>
</feature>
<dbReference type="AlphaFoldDB" id="A0A8J5ZR20"/>
<organism evidence="2 3">
    <name type="scientific">Galemys pyrenaicus</name>
    <name type="common">Iberian desman</name>
    <name type="synonym">Pyrenean desman</name>
    <dbReference type="NCBI Taxonomy" id="202257"/>
    <lineage>
        <taxon>Eukaryota</taxon>
        <taxon>Metazoa</taxon>
        <taxon>Chordata</taxon>
        <taxon>Craniata</taxon>
        <taxon>Vertebrata</taxon>
        <taxon>Euteleostomi</taxon>
        <taxon>Mammalia</taxon>
        <taxon>Eutheria</taxon>
        <taxon>Laurasiatheria</taxon>
        <taxon>Eulipotyphla</taxon>
        <taxon>Talpidae</taxon>
        <taxon>Galemys</taxon>
    </lineage>
</organism>
<accession>A0A8J5ZR20</accession>
<feature type="compositionally biased region" description="Low complexity" evidence="1">
    <location>
        <begin position="160"/>
        <end position="172"/>
    </location>
</feature>
<feature type="region of interest" description="Disordered" evidence="1">
    <location>
        <begin position="1"/>
        <end position="72"/>
    </location>
</feature>
<evidence type="ECO:0000256" key="1">
    <source>
        <dbReference type="SAM" id="MobiDB-lite"/>
    </source>
</evidence>
<name>A0A8J5ZR20_GALPY</name>
<sequence>MQRGEGTPRLTPAHARAQASSCPQPCPAPGFSARGCAGLPGRRRPPPSRGLGEPRAVRRGSGHGRRAKATVSRCPEPTRLLWPRGRAAGRTCPGWVCLAALTLAFSPGQLSEDLGSEKLCVDVHRAGAGSWLKYVRVACSCDAQNLTMCQVNEQVGGRGLPALPGAPHGWPPDTGTALGPGARRHP</sequence>
<dbReference type="InterPro" id="IPR046341">
    <property type="entry name" value="SET_dom_sf"/>
</dbReference>
<keyword evidence="3" id="KW-1185">Reference proteome</keyword>
<dbReference type="Gene3D" id="2.170.270.10">
    <property type="entry name" value="SET domain"/>
    <property type="match status" value="1"/>
</dbReference>